<accession>A0A382GVY3</accession>
<feature type="non-terminal residue" evidence="1">
    <location>
        <position position="1"/>
    </location>
</feature>
<dbReference type="AlphaFoldDB" id="A0A382GVY3"/>
<organism evidence="1">
    <name type="scientific">marine metagenome</name>
    <dbReference type="NCBI Taxonomy" id="408172"/>
    <lineage>
        <taxon>unclassified sequences</taxon>
        <taxon>metagenomes</taxon>
        <taxon>ecological metagenomes</taxon>
    </lineage>
</organism>
<reference evidence="1" key="1">
    <citation type="submission" date="2018-05" db="EMBL/GenBank/DDBJ databases">
        <authorList>
            <person name="Lanie J.A."/>
            <person name="Ng W.-L."/>
            <person name="Kazmierczak K.M."/>
            <person name="Andrzejewski T.M."/>
            <person name="Davidsen T.M."/>
            <person name="Wayne K.J."/>
            <person name="Tettelin H."/>
            <person name="Glass J.I."/>
            <person name="Rusch D."/>
            <person name="Podicherti R."/>
            <person name="Tsui H.-C.T."/>
            <person name="Winkler M.E."/>
        </authorList>
    </citation>
    <scope>NUCLEOTIDE SEQUENCE</scope>
</reference>
<sequence length="28" mass="3062">VAIKSSTTIIFSFELIESLCISNTALPY</sequence>
<feature type="non-terminal residue" evidence="1">
    <location>
        <position position="28"/>
    </location>
</feature>
<evidence type="ECO:0000313" key="1">
    <source>
        <dbReference type="EMBL" id="SVB78877.1"/>
    </source>
</evidence>
<gene>
    <name evidence="1" type="ORF">METZ01_LOCUS231731</name>
</gene>
<name>A0A382GVY3_9ZZZZ</name>
<dbReference type="EMBL" id="UINC01057573">
    <property type="protein sequence ID" value="SVB78877.1"/>
    <property type="molecule type" value="Genomic_DNA"/>
</dbReference>
<protein>
    <submittedName>
        <fullName evidence="1">Uncharacterized protein</fullName>
    </submittedName>
</protein>
<proteinExistence type="predicted"/>